<dbReference type="Gene3D" id="3.30.450.50">
    <property type="entry name" value="Longin domain"/>
    <property type="match status" value="1"/>
</dbReference>
<keyword evidence="3" id="KW-0472">Membrane</keyword>
<dbReference type="EMBL" id="CAMXCT010006647">
    <property type="protein sequence ID" value="CAI4017640.1"/>
    <property type="molecule type" value="Genomic_DNA"/>
</dbReference>
<dbReference type="AlphaFoldDB" id="A0A9P1GMM1"/>
<dbReference type="OrthoDB" id="190375at2759"/>
<reference evidence="6" key="2">
    <citation type="submission" date="2024-04" db="EMBL/GenBank/DDBJ databases">
        <authorList>
            <person name="Chen Y."/>
            <person name="Shah S."/>
            <person name="Dougan E. K."/>
            <person name="Thang M."/>
            <person name="Chan C."/>
        </authorList>
    </citation>
    <scope>NUCLEOTIDE SEQUENCE [LARGE SCALE GENOMIC DNA]</scope>
</reference>
<evidence type="ECO:0000256" key="1">
    <source>
        <dbReference type="ARBA" id="ARBA00022927"/>
    </source>
</evidence>
<keyword evidence="1" id="KW-0813">Transport</keyword>
<dbReference type="GO" id="GO:0016192">
    <property type="term" value="P:vesicle-mediated transport"/>
    <property type="evidence" value="ECO:0007669"/>
    <property type="project" value="InterPro"/>
</dbReference>
<dbReference type="PRINTS" id="PR00219">
    <property type="entry name" value="SYNAPTOBREVN"/>
</dbReference>
<dbReference type="Gene3D" id="1.20.5.110">
    <property type="match status" value="1"/>
</dbReference>
<evidence type="ECO:0000256" key="3">
    <source>
        <dbReference type="SAM" id="Phobius"/>
    </source>
</evidence>
<dbReference type="EMBL" id="CAMXCT030006647">
    <property type="protein sequence ID" value="CAL4804952.1"/>
    <property type="molecule type" value="Genomic_DNA"/>
</dbReference>
<keyword evidence="2" id="KW-0175">Coiled coil</keyword>
<evidence type="ECO:0000256" key="2">
    <source>
        <dbReference type="PROSITE-ProRule" id="PRU00290"/>
    </source>
</evidence>
<evidence type="ECO:0000313" key="6">
    <source>
        <dbReference type="EMBL" id="CAL1171015.1"/>
    </source>
</evidence>
<evidence type="ECO:0000313" key="7">
    <source>
        <dbReference type="EMBL" id="CAL4804952.1"/>
    </source>
</evidence>
<dbReference type="InterPro" id="IPR011012">
    <property type="entry name" value="Longin-like_dom_sf"/>
</dbReference>
<name>A0A9P1GMM1_9DINO</name>
<dbReference type="PANTHER" id="PTHR21136">
    <property type="entry name" value="SNARE PROTEINS"/>
    <property type="match status" value="1"/>
</dbReference>
<dbReference type="Pfam" id="PF00957">
    <property type="entry name" value="Synaptobrevin"/>
    <property type="match status" value="1"/>
</dbReference>
<dbReference type="InterPro" id="IPR051097">
    <property type="entry name" value="Synaptobrevin-like_transport"/>
</dbReference>
<dbReference type="SUPFAM" id="SSF64356">
    <property type="entry name" value="SNARE-like"/>
    <property type="match status" value="1"/>
</dbReference>
<dbReference type="SUPFAM" id="SSF58038">
    <property type="entry name" value="SNARE fusion complex"/>
    <property type="match status" value="1"/>
</dbReference>
<dbReference type="Proteomes" id="UP001152797">
    <property type="component" value="Unassembled WGS sequence"/>
</dbReference>
<feature type="transmembrane region" description="Helical" evidence="3">
    <location>
        <begin position="207"/>
        <end position="227"/>
    </location>
</feature>
<reference evidence="5" key="1">
    <citation type="submission" date="2022-10" db="EMBL/GenBank/DDBJ databases">
        <authorList>
            <person name="Chen Y."/>
            <person name="Dougan E. K."/>
            <person name="Chan C."/>
            <person name="Rhodes N."/>
            <person name="Thang M."/>
        </authorList>
    </citation>
    <scope>NUCLEOTIDE SEQUENCE</scope>
</reference>
<dbReference type="GO" id="GO:0016020">
    <property type="term" value="C:membrane"/>
    <property type="evidence" value="ECO:0007669"/>
    <property type="project" value="InterPro"/>
</dbReference>
<dbReference type="PROSITE" id="PS50892">
    <property type="entry name" value="V_SNARE"/>
    <property type="match status" value="1"/>
</dbReference>
<accession>A0A9P1GMM1</accession>
<dbReference type="InterPro" id="IPR042855">
    <property type="entry name" value="V_SNARE_CC"/>
</dbReference>
<evidence type="ECO:0000259" key="4">
    <source>
        <dbReference type="PROSITE" id="PS50892"/>
    </source>
</evidence>
<feature type="domain" description="V-SNARE coiled-coil homology" evidence="4">
    <location>
        <begin position="143"/>
        <end position="203"/>
    </location>
</feature>
<sequence>MAETIAFLGVARIQDQVLLATCYEKSVLNEEKKSYETALAAVLDRAKSAYPGWRDRVMCPESEGVLYTFADSQALCLLAVGIRDAQYPERVAVQLLRDVADKVKNSQGDEALLEAKSGSLSKPLRKLLTDLMRTYNDAGSQDKTTEVREKVDQLKGIMQDNVKKILETHVTLESLENSSSSMSSQANKFLKQSVDLRRQIQFRNLKIKALVGTCVAAVILYIVVPFIN</sequence>
<dbReference type="PANTHER" id="PTHR21136:SF168">
    <property type="entry name" value="VESICLE-ASSOCIATED MEMBRANE PROTEIN 9"/>
    <property type="match status" value="1"/>
</dbReference>
<keyword evidence="1" id="KW-0653">Protein transport</keyword>
<keyword evidence="3" id="KW-1133">Transmembrane helix</keyword>
<keyword evidence="8" id="KW-1185">Reference proteome</keyword>
<proteinExistence type="predicted"/>
<keyword evidence="3" id="KW-0812">Transmembrane</keyword>
<organism evidence="5">
    <name type="scientific">Cladocopium goreaui</name>
    <dbReference type="NCBI Taxonomy" id="2562237"/>
    <lineage>
        <taxon>Eukaryota</taxon>
        <taxon>Sar</taxon>
        <taxon>Alveolata</taxon>
        <taxon>Dinophyceae</taxon>
        <taxon>Suessiales</taxon>
        <taxon>Symbiodiniaceae</taxon>
        <taxon>Cladocopium</taxon>
    </lineage>
</organism>
<gene>
    <name evidence="5" type="ORF">C1SCF055_LOCUS42267</name>
</gene>
<comment type="caution">
    <text evidence="5">The sequence shown here is derived from an EMBL/GenBank/DDBJ whole genome shotgun (WGS) entry which is preliminary data.</text>
</comment>
<dbReference type="GO" id="GO:0015031">
    <property type="term" value="P:protein transport"/>
    <property type="evidence" value="ECO:0007669"/>
    <property type="project" value="UniProtKB-KW"/>
</dbReference>
<dbReference type="EMBL" id="CAMXCT020006647">
    <property type="protein sequence ID" value="CAL1171015.1"/>
    <property type="molecule type" value="Genomic_DNA"/>
</dbReference>
<dbReference type="InterPro" id="IPR001388">
    <property type="entry name" value="Synaptobrevin-like"/>
</dbReference>
<protein>
    <submittedName>
        <fullName evidence="7">V-SNARE coiled-coil homology domain-containing protein</fullName>
    </submittedName>
</protein>
<evidence type="ECO:0000313" key="8">
    <source>
        <dbReference type="Proteomes" id="UP001152797"/>
    </source>
</evidence>
<evidence type="ECO:0000313" key="5">
    <source>
        <dbReference type="EMBL" id="CAI4017640.1"/>
    </source>
</evidence>